<comment type="caution">
    <text evidence="2">The sequence shown here is derived from an EMBL/GenBank/DDBJ whole genome shotgun (WGS) entry which is preliminary data.</text>
</comment>
<evidence type="ECO:0000313" key="3">
    <source>
        <dbReference type="Proteomes" id="UP000316562"/>
    </source>
</evidence>
<feature type="domain" description="DUF5714" evidence="1">
    <location>
        <begin position="73"/>
        <end position="249"/>
    </location>
</feature>
<dbReference type="EMBL" id="SGBC01000001">
    <property type="protein sequence ID" value="RZD17291.1"/>
    <property type="molecule type" value="Genomic_DNA"/>
</dbReference>
<evidence type="ECO:0000313" key="2">
    <source>
        <dbReference type="EMBL" id="RZD17291.1"/>
    </source>
</evidence>
<gene>
    <name evidence="2" type="ORF">EVJ46_03425</name>
</gene>
<dbReference type="InterPro" id="IPR043768">
    <property type="entry name" value="DUF5714"/>
</dbReference>
<organism evidence="2 3">
    <name type="scientific">Acididesulfobacter guangdongensis</name>
    <dbReference type="NCBI Taxonomy" id="2597225"/>
    <lineage>
        <taxon>Bacteria</taxon>
        <taxon>Deltaproteobacteria</taxon>
        <taxon>Candidatus Acidulodesulfobacterales</taxon>
        <taxon>Candidatus Acididesulfobacter</taxon>
    </lineage>
</organism>
<dbReference type="Pfam" id="PF18978">
    <property type="entry name" value="DUF5714"/>
    <property type="match status" value="1"/>
</dbReference>
<accession>A0A519BJ43</accession>
<dbReference type="AlphaFoldDB" id="A0A519BJ43"/>
<name>A0A519BJ43_ACIG2</name>
<reference evidence="2 3" key="1">
    <citation type="journal article" date="2019" name="ISME J.">
        <title>Insights into ecological role of a new deltaproteobacterial order Candidatus Acidulodesulfobacterales by metagenomics and metatranscriptomics.</title>
        <authorList>
            <person name="Tan S."/>
            <person name="Liu J."/>
            <person name="Fang Y."/>
            <person name="Hedlund B.P."/>
            <person name="Lian Z.H."/>
            <person name="Huang L.Y."/>
            <person name="Li J.T."/>
            <person name="Huang L.N."/>
            <person name="Li W.J."/>
            <person name="Jiang H.C."/>
            <person name="Dong H.L."/>
            <person name="Shu W.S."/>
        </authorList>
    </citation>
    <scope>NUCLEOTIDE SEQUENCE [LARGE SCALE GENOMIC DNA]</scope>
    <source>
        <strain evidence="2">AP2</strain>
    </source>
</reference>
<protein>
    <recommendedName>
        <fullName evidence="1">DUF5714 domain-containing protein</fullName>
    </recommendedName>
</protein>
<evidence type="ECO:0000259" key="1">
    <source>
        <dbReference type="Pfam" id="PF18978"/>
    </source>
</evidence>
<proteinExistence type="predicted"/>
<dbReference type="Proteomes" id="UP000316562">
    <property type="component" value="Unassembled WGS sequence"/>
</dbReference>
<sequence>MNAINNTEDACDNHNSHVSNCLICGSKLQYLQSSKELTCFYCGKKEKSNIVCANDESHYVCDDCHSISSINYIKEFVINTVIENPFEIALSILENKDIPMLGCHHCYILTGSVLASLKNKKLFNIGNEDIEEAFFRLSKQAVGGYCGLSGVCGIVPACGVIYSILTGAVCGKDIEQKITMGLTSAVSNAIYELTGPSCCKAYMFKALEIIITDIYRDFGEVISGKDFEIKCGFVELHPHGCRKEKCPYYSGVIFNYNNNEFSCISAAAAENKNSLISTSSNLLSASSLSALSAADLNAGSPVVPEQFEKQLENNKLNAVKYTFGENKVKADSAPC</sequence>